<proteinExistence type="inferred from homology"/>
<evidence type="ECO:0000256" key="7">
    <source>
        <dbReference type="ARBA" id="ARBA00022777"/>
    </source>
</evidence>
<dbReference type="EC" id="2.7.2.3" evidence="4 9"/>
<dbReference type="PANTHER" id="PTHR11406">
    <property type="entry name" value="PHOSPHOGLYCERATE KINASE"/>
    <property type="match status" value="1"/>
</dbReference>
<dbReference type="InterPro" id="IPR036043">
    <property type="entry name" value="Phosphoglycerate_kinase_sf"/>
</dbReference>
<dbReference type="Proteomes" id="UP000237025">
    <property type="component" value="Unassembled WGS sequence"/>
</dbReference>
<dbReference type="RefSeq" id="WP_095283282.1">
    <property type="nucleotide sequence ID" value="NZ_JAENMQ010000008.1"/>
</dbReference>
<dbReference type="PIRSF" id="PIRSF000724">
    <property type="entry name" value="Pgk"/>
    <property type="match status" value="1"/>
</dbReference>
<feature type="binding site" evidence="9">
    <location>
        <position position="36"/>
    </location>
    <ligand>
        <name>substrate</name>
    </ligand>
</feature>
<name>A0ABX5A0D6_9ENTR</name>
<sequence length="387" mass="41177">MSVIKMTDLDLAGKRVFIRADLNVPVKDGKVTSDARIRASLPTIELALKQGAKVMVTSHLGRPTEGEYNEEFSLLPVVNYLKDKLSNPVRLVKDYLDGVEVAAGELVVLENVRFNKGEKKDDEALSKKYAALCDVFVMDAFGTAHRAQASTHGIGKFADVACAGPLLADELEALGKALKEPARPMVAIVGGSKVSTKLTVLDSLSKIADQLIVGGGIANTFVAAQGHNVGKSLYEADLVDEAKRLLTTCDIPVPTDVRVATEFSETAAATLKSVNDIKDEEQILDLGDVSAQKLADILKNAKTILWNGPVGVFEFPNFRKGTEIVANAIADSEAFSIAGGGDTLAAIDLFGISDKISYISTGGGAFLEFVEGKVLPAVAMLEERAKK</sequence>
<dbReference type="HAMAP" id="MF_00145">
    <property type="entry name" value="Phosphoglyc_kinase"/>
    <property type="match status" value="1"/>
</dbReference>
<feature type="binding site" evidence="9">
    <location>
        <begin position="59"/>
        <end position="62"/>
    </location>
    <ligand>
        <name>substrate</name>
    </ligand>
</feature>
<gene>
    <name evidence="9" type="primary">pgk</name>
    <name evidence="11" type="ORF">C3712_12005</name>
</gene>
<keyword evidence="7 9" id="KW-0418">Kinase</keyword>
<keyword evidence="5 9" id="KW-0808">Transferase</keyword>
<protein>
    <recommendedName>
        <fullName evidence="4 9">Phosphoglycerate kinase</fullName>
        <ecNumber evidence="4 9">2.7.2.3</ecNumber>
    </recommendedName>
</protein>
<evidence type="ECO:0000256" key="8">
    <source>
        <dbReference type="ARBA" id="ARBA00022840"/>
    </source>
</evidence>
<comment type="similarity">
    <text evidence="2 9 10">Belongs to the phosphoglycerate kinase family.</text>
</comment>
<evidence type="ECO:0000256" key="1">
    <source>
        <dbReference type="ARBA" id="ARBA00000642"/>
    </source>
</evidence>
<keyword evidence="9" id="KW-0324">Glycolysis</keyword>
<keyword evidence="9" id="KW-0963">Cytoplasm</keyword>
<dbReference type="SUPFAM" id="SSF53748">
    <property type="entry name" value="Phosphoglycerate kinase"/>
    <property type="match status" value="1"/>
</dbReference>
<organism evidence="11 12">
    <name type="scientific">Lelliottia aquatilis</name>
    <dbReference type="NCBI Taxonomy" id="2080838"/>
    <lineage>
        <taxon>Bacteria</taxon>
        <taxon>Pseudomonadati</taxon>
        <taxon>Pseudomonadota</taxon>
        <taxon>Gammaproteobacteria</taxon>
        <taxon>Enterobacterales</taxon>
        <taxon>Enterobacteriaceae</taxon>
        <taxon>Lelliottia</taxon>
    </lineage>
</organism>
<evidence type="ECO:0000256" key="4">
    <source>
        <dbReference type="ARBA" id="ARBA00013061"/>
    </source>
</evidence>
<evidence type="ECO:0000256" key="10">
    <source>
        <dbReference type="RuleBase" id="RU000532"/>
    </source>
</evidence>
<dbReference type="PANTHER" id="PTHR11406:SF23">
    <property type="entry name" value="PHOSPHOGLYCERATE KINASE 1, CHLOROPLASTIC-RELATED"/>
    <property type="match status" value="1"/>
</dbReference>
<dbReference type="InterPro" id="IPR015911">
    <property type="entry name" value="Phosphoglycerate_kinase_CS"/>
</dbReference>
<feature type="binding site" evidence="9">
    <location>
        <begin position="340"/>
        <end position="343"/>
    </location>
    <ligand>
        <name>ATP</name>
        <dbReference type="ChEBI" id="CHEBI:30616"/>
    </ligand>
</feature>
<feature type="binding site" evidence="9">
    <location>
        <position position="197"/>
    </location>
    <ligand>
        <name>ATP</name>
        <dbReference type="ChEBI" id="CHEBI:30616"/>
    </ligand>
</feature>
<comment type="pathway">
    <text evidence="9">Carbohydrate degradation; glycolysis; pyruvate from D-glyceraldehyde 3-phosphate: step 2/5.</text>
</comment>
<comment type="caution">
    <text evidence="9">Lacks conserved residue(s) required for the propagation of feature annotation.</text>
</comment>
<dbReference type="InterPro" id="IPR015824">
    <property type="entry name" value="Phosphoglycerate_kinase_N"/>
</dbReference>
<evidence type="ECO:0000313" key="12">
    <source>
        <dbReference type="Proteomes" id="UP000237025"/>
    </source>
</evidence>
<evidence type="ECO:0000256" key="6">
    <source>
        <dbReference type="ARBA" id="ARBA00022741"/>
    </source>
</evidence>
<dbReference type="PRINTS" id="PR00477">
    <property type="entry name" value="PHGLYCKINASE"/>
</dbReference>
<dbReference type="Gene3D" id="3.40.50.1260">
    <property type="entry name" value="Phosphoglycerate kinase, N-terminal domain"/>
    <property type="match status" value="2"/>
</dbReference>
<keyword evidence="6 9" id="KW-0547">Nucleotide-binding</keyword>
<feature type="binding site" evidence="9">
    <location>
        <position position="113"/>
    </location>
    <ligand>
        <name>substrate</name>
    </ligand>
</feature>
<comment type="subunit">
    <text evidence="3 9">Monomer.</text>
</comment>
<accession>A0ABX5A0D6</accession>
<comment type="catalytic activity">
    <reaction evidence="1 9 10">
        <text>(2R)-3-phosphoglycerate + ATP = (2R)-3-phospho-glyceroyl phosphate + ADP</text>
        <dbReference type="Rhea" id="RHEA:14801"/>
        <dbReference type="ChEBI" id="CHEBI:30616"/>
        <dbReference type="ChEBI" id="CHEBI:57604"/>
        <dbReference type="ChEBI" id="CHEBI:58272"/>
        <dbReference type="ChEBI" id="CHEBI:456216"/>
        <dbReference type="EC" id="2.7.2.3"/>
    </reaction>
</comment>
<evidence type="ECO:0000313" key="11">
    <source>
        <dbReference type="EMBL" id="POZ22413.1"/>
    </source>
</evidence>
<dbReference type="GO" id="GO:0016301">
    <property type="term" value="F:kinase activity"/>
    <property type="evidence" value="ECO:0007669"/>
    <property type="project" value="UniProtKB-KW"/>
</dbReference>
<dbReference type="Pfam" id="PF00162">
    <property type="entry name" value="PGK"/>
    <property type="match status" value="1"/>
</dbReference>
<feature type="binding site" evidence="9">
    <location>
        <begin position="21"/>
        <end position="23"/>
    </location>
    <ligand>
        <name>substrate</name>
    </ligand>
</feature>
<evidence type="ECO:0000256" key="5">
    <source>
        <dbReference type="ARBA" id="ARBA00022679"/>
    </source>
</evidence>
<reference evidence="11 12" key="1">
    <citation type="submission" date="2018-02" db="EMBL/GenBank/DDBJ databases">
        <title>Lelliotia aquatilis sp. nov., isolated from drinking water.</title>
        <authorList>
            <person name="Kaempfer P."/>
            <person name="Glaeser S."/>
            <person name="Exner M."/>
            <person name="Doijad S."/>
            <person name="Chakraborty T."/>
        </authorList>
    </citation>
    <scope>NUCLEOTIDE SEQUENCE [LARGE SCALE GENOMIC DNA]</scope>
    <source>
        <strain evidence="11 12">6331-17</strain>
    </source>
</reference>
<evidence type="ECO:0000256" key="2">
    <source>
        <dbReference type="ARBA" id="ARBA00008982"/>
    </source>
</evidence>
<keyword evidence="8 9" id="KW-0067">ATP-binding</keyword>
<evidence type="ECO:0000256" key="3">
    <source>
        <dbReference type="ARBA" id="ARBA00011245"/>
    </source>
</evidence>
<keyword evidence="12" id="KW-1185">Reference proteome</keyword>
<comment type="subcellular location">
    <subcellularLocation>
        <location evidence="9">Cytoplasm</location>
    </subcellularLocation>
</comment>
<feature type="binding site" evidence="9">
    <location>
        <position position="146"/>
    </location>
    <ligand>
        <name>substrate</name>
    </ligand>
</feature>
<dbReference type="PROSITE" id="PS00111">
    <property type="entry name" value="PGLYCERATE_KINASE"/>
    <property type="match status" value="1"/>
</dbReference>
<comment type="caution">
    <text evidence="11">The sequence shown here is derived from an EMBL/GenBank/DDBJ whole genome shotgun (WGS) entry which is preliminary data.</text>
</comment>
<feature type="binding site" evidence="9">
    <location>
        <position position="314"/>
    </location>
    <ligand>
        <name>ATP</name>
        <dbReference type="ChEBI" id="CHEBI:30616"/>
    </ligand>
</feature>
<dbReference type="InterPro" id="IPR001576">
    <property type="entry name" value="Phosphoglycerate_kinase"/>
</dbReference>
<dbReference type="EMBL" id="PQVW01000008">
    <property type="protein sequence ID" value="POZ22413.1"/>
    <property type="molecule type" value="Genomic_DNA"/>
</dbReference>
<evidence type="ECO:0000256" key="9">
    <source>
        <dbReference type="HAMAP-Rule" id="MF_00145"/>
    </source>
</evidence>